<organism evidence="1 2">
    <name type="scientific">Funneliformis caledonium</name>
    <dbReference type="NCBI Taxonomy" id="1117310"/>
    <lineage>
        <taxon>Eukaryota</taxon>
        <taxon>Fungi</taxon>
        <taxon>Fungi incertae sedis</taxon>
        <taxon>Mucoromycota</taxon>
        <taxon>Glomeromycotina</taxon>
        <taxon>Glomeromycetes</taxon>
        <taxon>Glomerales</taxon>
        <taxon>Glomeraceae</taxon>
        <taxon>Funneliformis</taxon>
    </lineage>
</organism>
<proteinExistence type="predicted"/>
<name>A0A9N8WCK9_9GLOM</name>
<gene>
    <name evidence="1" type="ORF">FCALED_LOCUS2888</name>
</gene>
<dbReference type="AlphaFoldDB" id="A0A9N8WCK9"/>
<dbReference type="EMBL" id="CAJVPQ010000473">
    <property type="protein sequence ID" value="CAG8484581.1"/>
    <property type="molecule type" value="Genomic_DNA"/>
</dbReference>
<evidence type="ECO:0000313" key="2">
    <source>
        <dbReference type="Proteomes" id="UP000789570"/>
    </source>
</evidence>
<sequence>MSSVDRPILPDESNTTAEMKNLIKGQIPAEYQLNYEKMFSEQVTTIYENLILELKRMMKAGTLRKVDRRLHANTRLAELKSLLQDVLDLMAEQQANNNNKYYETDETNEMNEFINYDYFDAEDNINDKD</sequence>
<reference evidence="1" key="1">
    <citation type="submission" date="2021-06" db="EMBL/GenBank/DDBJ databases">
        <authorList>
            <person name="Kallberg Y."/>
            <person name="Tangrot J."/>
            <person name="Rosling A."/>
        </authorList>
    </citation>
    <scope>NUCLEOTIDE SEQUENCE</scope>
    <source>
        <strain evidence="1">UK204</strain>
    </source>
</reference>
<dbReference type="Proteomes" id="UP000789570">
    <property type="component" value="Unassembled WGS sequence"/>
</dbReference>
<accession>A0A9N8WCK9</accession>
<comment type="caution">
    <text evidence="1">The sequence shown here is derived from an EMBL/GenBank/DDBJ whole genome shotgun (WGS) entry which is preliminary data.</text>
</comment>
<keyword evidence="2" id="KW-1185">Reference proteome</keyword>
<protein>
    <submittedName>
        <fullName evidence="1">16102_t:CDS:1</fullName>
    </submittedName>
</protein>
<evidence type="ECO:0000313" key="1">
    <source>
        <dbReference type="EMBL" id="CAG8484581.1"/>
    </source>
</evidence>